<proteinExistence type="predicted"/>
<gene>
    <name evidence="2" type="ORF">N784_15865</name>
</gene>
<organism evidence="2 3">
    <name type="scientific">Pontibacillus litoralis JSM 072002</name>
    <dbReference type="NCBI Taxonomy" id="1385512"/>
    <lineage>
        <taxon>Bacteria</taxon>
        <taxon>Bacillati</taxon>
        <taxon>Bacillota</taxon>
        <taxon>Bacilli</taxon>
        <taxon>Bacillales</taxon>
        <taxon>Bacillaceae</taxon>
        <taxon>Pontibacillus</taxon>
    </lineage>
</organism>
<accession>A0A0A5HUU8</accession>
<reference evidence="2 3" key="1">
    <citation type="submission" date="2013-08" db="EMBL/GenBank/DDBJ databases">
        <authorList>
            <person name="Huang J."/>
            <person name="Wang G."/>
        </authorList>
    </citation>
    <scope>NUCLEOTIDE SEQUENCE [LARGE SCALE GENOMIC DNA]</scope>
    <source>
        <strain evidence="2 3">JSM 072002</strain>
    </source>
</reference>
<evidence type="ECO:0000256" key="1">
    <source>
        <dbReference type="SAM" id="SignalP"/>
    </source>
</evidence>
<name>A0A0A5HUU8_9BACI</name>
<feature type="chain" id="PRO_5038331374" evidence="1">
    <location>
        <begin position="25"/>
        <end position="54"/>
    </location>
</feature>
<sequence length="54" mass="6309">MKKVCSFLFVLILFVIFTTPTLSAASEKQQEYEINSIGELEDFIKNDRFFNDDL</sequence>
<dbReference type="RefSeq" id="WP_156965196.1">
    <property type="nucleotide sequence ID" value="NZ_AVPG01000007.1"/>
</dbReference>
<evidence type="ECO:0000313" key="2">
    <source>
        <dbReference type="EMBL" id="KGX87407.1"/>
    </source>
</evidence>
<dbReference type="Proteomes" id="UP000030401">
    <property type="component" value="Unassembled WGS sequence"/>
</dbReference>
<comment type="caution">
    <text evidence="2">The sequence shown here is derived from an EMBL/GenBank/DDBJ whole genome shotgun (WGS) entry which is preliminary data.</text>
</comment>
<evidence type="ECO:0000313" key="3">
    <source>
        <dbReference type="Proteomes" id="UP000030401"/>
    </source>
</evidence>
<protein>
    <submittedName>
        <fullName evidence="2">Uncharacterized protein</fullName>
    </submittedName>
</protein>
<dbReference type="EMBL" id="AVPG01000007">
    <property type="protein sequence ID" value="KGX87407.1"/>
    <property type="molecule type" value="Genomic_DNA"/>
</dbReference>
<feature type="signal peptide" evidence="1">
    <location>
        <begin position="1"/>
        <end position="24"/>
    </location>
</feature>
<keyword evidence="1" id="KW-0732">Signal</keyword>
<dbReference type="AlphaFoldDB" id="A0A0A5HUU8"/>
<keyword evidence="3" id="KW-1185">Reference proteome</keyword>